<reference evidence="2 4" key="1">
    <citation type="submission" date="2019-05" db="EMBL/GenBank/DDBJ databases">
        <title>Emergence of the Ug99 lineage of the wheat stem rust pathogen through somatic hybridization.</title>
        <authorList>
            <person name="Li F."/>
            <person name="Upadhyaya N.M."/>
            <person name="Sperschneider J."/>
            <person name="Matny O."/>
            <person name="Nguyen-Phuc H."/>
            <person name="Mago R."/>
            <person name="Raley C."/>
            <person name="Miller M.E."/>
            <person name="Silverstein K.A.T."/>
            <person name="Henningsen E."/>
            <person name="Hirsch C.D."/>
            <person name="Visser B."/>
            <person name="Pretorius Z.A."/>
            <person name="Steffenson B.J."/>
            <person name="Schwessinger B."/>
            <person name="Dodds P.N."/>
            <person name="Figueroa M."/>
        </authorList>
    </citation>
    <scope>NUCLEOTIDE SEQUENCE [LARGE SCALE GENOMIC DNA]</scope>
    <source>
        <strain evidence="2 4">Ug99</strain>
    </source>
</reference>
<evidence type="ECO:0000313" key="3">
    <source>
        <dbReference type="EMBL" id="KAA1136495.1"/>
    </source>
</evidence>
<proteinExistence type="predicted"/>
<organism evidence="2 4">
    <name type="scientific">Puccinia graminis f. sp. tritici</name>
    <dbReference type="NCBI Taxonomy" id="56615"/>
    <lineage>
        <taxon>Eukaryota</taxon>
        <taxon>Fungi</taxon>
        <taxon>Dikarya</taxon>
        <taxon>Basidiomycota</taxon>
        <taxon>Pucciniomycotina</taxon>
        <taxon>Pucciniomycetes</taxon>
        <taxon>Pucciniales</taxon>
        <taxon>Pucciniaceae</taxon>
        <taxon>Puccinia</taxon>
    </lineage>
</organism>
<comment type="caution">
    <text evidence="2">The sequence shown here is derived from an EMBL/GenBank/DDBJ whole genome shotgun (WGS) entry which is preliminary data.</text>
</comment>
<feature type="region of interest" description="Disordered" evidence="1">
    <location>
        <begin position="51"/>
        <end position="70"/>
    </location>
</feature>
<dbReference type="Proteomes" id="UP000325313">
    <property type="component" value="Unassembled WGS sequence"/>
</dbReference>
<protein>
    <submittedName>
        <fullName evidence="2">Uncharacterized protein</fullName>
    </submittedName>
</protein>
<dbReference type="AlphaFoldDB" id="A0A5B0PJ76"/>
<dbReference type="EMBL" id="VDEP01000339">
    <property type="protein sequence ID" value="KAA1100650.1"/>
    <property type="molecule type" value="Genomic_DNA"/>
</dbReference>
<evidence type="ECO:0000313" key="4">
    <source>
        <dbReference type="Proteomes" id="UP000325313"/>
    </source>
</evidence>
<gene>
    <name evidence="2" type="ORF">PGTUg99_009274</name>
    <name evidence="3" type="ORF">PGTUg99_033812</name>
</gene>
<evidence type="ECO:0000313" key="2">
    <source>
        <dbReference type="EMBL" id="KAA1100650.1"/>
    </source>
</evidence>
<name>A0A5B0PJ76_PUCGR</name>
<evidence type="ECO:0000256" key="1">
    <source>
        <dbReference type="SAM" id="MobiDB-lite"/>
    </source>
</evidence>
<dbReference type="EMBL" id="VDEP01000035">
    <property type="protein sequence ID" value="KAA1136495.1"/>
    <property type="molecule type" value="Genomic_DNA"/>
</dbReference>
<accession>A0A5B0PJ76</accession>
<sequence>MRVKYVTCTCVELGCAKQTHLDEGVETPGFRMSQSAYANHQEKLLQKSRETGLQNVLEGARPTSTESQAS</sequence>